<proteinExistence type="predicted"/>
<reference evidence="1" key="1">
    <citation type="submission" date="2014-11" db="EMBL/GenBank/DDBJ databases">
        <authorList>
            <person name="Amaro Gonzalez C."/>
        </authorList>
    </citation>
    <scope>NUCLEOTIDE SEQUENCE</scope>
</reference>
<accession>A0A0E9X3Z6</accession>
<dbReference type="AlphaFoldDB" id="A0A0E9X3Z6"/>
<name>A0A0E9X3Z6_ANGAN</name>
<organism evidence="1">
    <name type="scientific">Anguilla anguilla</name>
    <name type="common">European freshwater eel</name>
    <name type="synonym">Muraena anguilla</name>
    <dbReference type="NCBI Taxonomy" id="7936"/>
    <lineage>
        <taxon>Eukaryota</taxon>
        <taxon>Metazoa</taxon>
        <taxon>Chordata</taxon>
        <taxon>Craniata</taxon>
        <taxon>Vertebrata</taxon>
        <taxon>Euteleostomi</taxon>
        <taxon>Actinopterygii</taxon>
        <taxon>Neopterygii</taxon>
        <taxon>Teleostei</taxon>
        <taxon>Anguilliformes</taxon>
        <taxon>Anguillidae</taxon>
        <taxon>Anguilla</taxon>
    </lineage>
</organism>
<sequence>MGKNNHNILEKWKKHIGEKKSNIQTTICHPLSTTPSSVKLQLITADILATEISDTDVTDINIRVEFTLAWPAQNKTLKGIKRFPLTIITYNHKETDIISQSHVTIQELI</sequence>
<protein>
    <submittedName>
        <fullName evidence="1">Uncharacterized protein</fullName>
    </submittedName>
</protein>
<evidence type="ECO:0000313" key="1">
    <source>
        <dbReference type="EMBL" id="JAH97442.1"/>
    </source>
</evidence>
<dbReference type="EMBL" id="GBXM01011135">
    <property type="protein sequence ID" value="JAH97442.1"/>
    <property type="molecule type" value="Transcribed_RNA"/>
</dbReference>
<reference evidence="1" key="2">
    <citation type="journal article" date="2015" name="Fish Shellfish Immunol.">
        <title>Early steps in the European eel (Anguilla anguilla)-Vibrio vulnificus interaction in the gills: Role of the RtxA13 toxin.</title>
        <authorList>
            <person name="Callol A."/>
            <person name="Pajuelo D."/>
            <person name="Ebbesson L."/>
            <person name="Teles M."/>
            <person name="MacKenzie S."/>
            <person name="Amaro C."/>
        </authorList>
    </citation>
    <scope>NUCLEOTIDE SEQUENCE</scope>
</reference>